<evidence type="ECO:0000259" key="2">
    <source>
        <dbReference type="PROSITE" id="PS50106"/>
    </source>
</evidence>
<reference evidence="3 4" key="1">
    <citation type="submission" date="2021-06" db="EMBL/GenBank/DDBJ databases">
        <title>Caerostris extrusa draft genome.</title>
        <authorList>
            <person name="Kono N."/>
            <person name="Arakawa K."/>
        </authorList>
    </citation>
    <scope>NUCLEOTIDE SEQUENCE [LARGE SCALE GENOMIC DNA]</scope>
</reference>
<accession>A0AAV4TIC4</accession>
<dbReference type="Proteomes" id="UP001054945">
    <property type="component" value="Unassembled WGS sequence"/>
</dbReference>
<sequence>MTFLVVNSQKPASSPVHNDINHDKRPRNSLGLLPESDARRKSSTPSSLCPTPSPNSSSPSPNLPACPIPPPVEFSDPCVQLDQVGKEMVIDIHREKNGLGLGIVGGSDTPIGCIVIHEIYASGAVAQDGRLKPGDQILEVNDHDVRHATHQEAINYLRHSVPNVKIRIYRHKENAESESLSMAEFSVELYKKPGRGLGLTIVGKKKVMLRSIHFRSNQRWNC</sequence>
<proteinExistence type="predicted"/>
<comment type="caution">
    <text evidence="3">The sequence shown here is derived from an EMBL/GenBank/DDBJ whole genome shotgun (WGS) entry which is preliminary data.</text>
</comment>
<evidence type="ECO:0000256" key="1">
    <source>
        <dbReference type="SAM" id="MobiDB-lite"/>
    </source>
</evidence>
<keyword evidence="4" id="KW-1185">Reference proteome</keyword>
<dbReference type="PANTHER" id="PTHR19964:SF84">
    <property type="entry name" value="LIGAND OF NUMB PROTEIN X 2-LIKE ISOFORM X1"/>
    <property type="match status" value="1"/>
</dbReference>
<dbReference type="AlphaFoldDB" id="A0AAV4TIC4"/>
<dbReference type="EMBL" id="BPLR01011019">
    <property type="protein sequence ID" value="GIY43728.1"/>
    <property type="molecule type" value="Genomic_DNA"/>
</dbReference>
<feature type="domain" description="PDZ" evidence="2">
    <location>
        <begin position="89"/>
        <end position="172"/>
    </location>
</feature>
<dbReference type="CDD" id="cd06673">
    <property type="entry name" value="PDZ10_MUPP1-PDZ8_PATJ-like"/>
    <property type="match status" value="1"/>
</dbReference>
<feature type="region of interest" description="Disordered" evidence="1">
    <location>
        <begin position="1"/>
        <end position="69"/>
    </location>
</feature>
<gene>
    <name evidence="3" type="primary">Patj</name>
    <name evidence="3" type="ORF">CEXT_520541</name>
</gene>
<feature type="compositionally biased region" description="Polar residues" evidence="1">
    <location>
        <begin position="1"/>
        <end position="16"/>
    </location>
</feature>
<feature type="compositionally biased region" description="Low complexity" evidence="1">
    <location>
        <begin position="43"/>
        <end position="60"/>
    </location>
</feature>
<protein>
    <submittedName>
        <fullName evidence="3">InaD-like protein</fullName>
    </submittedName>
</protein>
<dbReference type="SMART" id="SM00228">
    <property type="entry name" value="PDZ"/>
    <property type="match status" value="1"/>
</dbReference>
<dbReference type="Pfam" id="PF00595">
    <property type="entry name" value="PDZ"/>
    <property type="match status" value="1"/>
</dbReference>
<dbReference type="PROSITE" id="PS50106">
    <property type="entry name" value="PDZ"/>
    <property type="match status" value="1"/>
</dbReference>
<evidence type="ECO:0000313" key="3">
    <source>
        <dbReference type="EMBL" id="GIY43728.1"/>
    </source>
</evidence>
<dbReference type="InterPro" id="IPR051342">
    <property type="entry name" value="PDZ_scaffold"/>
</dbReference>
<dbReference type="Gene3D" id="2.30.42.10">
    <property type="match status" value="1"/>
</dbReference>
<dbReference type="InterPro" id="IPR001478">
    <property type="entry name" value="PDZ"/>
</dbReference>
<dbReference type="SUPFAM" id="SSF50156">
    <property type="entry name" value="PDZ domain-like"/>
    <property type="match status" value="1"/>
</dbReference>
<dbReference type="PANTHER" id="PTHR19964">
    <property type="entry name" value="MULTIPLE PDZ DOMAIN PROTEIN"/>
    <property type="match status" value="1"/>
</dbReference>
<dbReference type="InterPro" id="IPR036034">
    <property type="entry name" value="PDZ_sf"/>
</dbReference>
<organism evidence="3 4">
    <name type="scientific">Caerostris extrusa</name>
    <name type="common">Bark spider</name>
    <name type="synonym">Caerostris bankana</name>
    <dbReference type="NCBI Taxonomy" id="172846"/>
    <lineage>
        <taxon>Eukaryota</taxon>
        <taxon>Metazoa</taxon>
        <taxon>Ecdysozoa</taxon>
        <taxon>Arthropoda</taxon>
        <taxon>Chelicerata</taxon>
        <taxon>Arachnida</taxon>
        <taxon>Araneae</taxon>
        <taxon>Araneomorphae</taxon>
        <taxon>Entelegynae</taxon>
        <taxon>Araneoidea</taxon>
        <taxon>Araneidae</taxon>
        <taxon>Caerostris</taxon>
    </lineage>
</organism>
<name>A0AAV4TIC4_CAEEX</name>
<evidence type="ECO:0000313" key="4">
    <source>
        <dbReference type="Proteomes" id="UP001054945"/>
    </source>
</evidence>